<dbReference type="SUPFAM" id="SSF56219">
    <property type="entry name" value="DNase I-like"/>
    <property type="match status" value="1"/>
</dbReference>
<evidence type="ECO:0000313" key="1">
    <source>
        <dbReference type="EMBL" id="PKU64428.1"/>
    </source>
</evidence>
<dbReference type="PANTHER" id="PTHR33710:SF71">
    <property type="entry name" value="ENDONUCLEASE_EXONUCLEASE_PHOSPHATASE DOMAIN-CONTAINING PROTEIN"/>
    <property type="match status" value="1"/>
</dbReference>
<evidence type="ECO:0000313" key="2">
    <source>
        <dbReference type="Proteomes" id="UP000233837"/>
    </source>
</evidence>
<gene>
    <name evidence="1" type="ORF">MA16_Dca018990</name>
</gene>
<dbReference type="InterPro" id="IPR036691">
    <property type="entry name" value="Endo/exonu/phosph_ase_sf"/>
</dbReference>
<evidence type="ECO:0008006" key="3">
    <source>
        <dbReference type="Google" id="ProtNLM"/>
    </source>
</evidence>
<dbReference type="AlphaFoldDB" id="A0A2I0VLY0"/>
<reference evidence="1 2" key="2">
    <citation type="journal article" date="2017" name="Nature">
        <title>The Apostasia genome and the evolution of orchids.</title>
        <authorList>
            <person name="Zhang G.Q."/>
            <person name="Liu K.W."/>
            <person name="Li Z."/>
            <person name="Lohaus R."/>
            <person name="Hsiao Y.Y."/>
            <person name="Niu S.C."/>
            <person name="Wang J.Y."/>
            <person name="Lin Y.C."/>
            <person name="Xu Q."/>
            <person name="Chen L.J."/>
            <person name="Yoshida K."/>
            <person name="Fujiwara S."/>
            <person name="Wang Z.W."/>
            <person name="Zhang Y.Q."/>
            <person name="Mitsuda N."/>
            <person name="Wang M."/>
            <person name="Liu G.H."/>
            <person name="Pecoraro L."/>
            <person name="Huang H.X."/>
            <person name="Xiao X.J."/>
            <person name="Lin M."/>
            <person name="Wu X.Y."/>
            <person name="Wu W.L."/>
            <person name="Chen Y.Y."/>
            <person name="Chang S.B."/>
            <person name="Sakamoto S."/>
            <person name="Ohme-Takagi M."/>
            <person name="Yagi M."/>
            <person name="Zeng S.J."/>
            <person name="Shen C.Y."/>
            <person name="Yeh C.M."/>
            <person name="Luo Y.B."/>
            <person name="Tsai W.C."/>
            <person name="Van de Peer Y."/>
            <person name="Liu Z.J."/>
        </authorList>
    </citation>
    <scope>NUCLEOTIDE SEQUENCE [LARGE SCALE GENOMIC DNA]</scope>
    <source>
        <tissue evidence="1">The whole plant</tissue>
    </source>
</reference>
<dbReference type="PANTHER" id="PTHR33710">
    <property type="entry name" value="BNAC02G09200D PROTEIN"/>
    <property type="match status" value="1"/>
</dbReference>
<sequence>MNMFMNDNDFHEVGFVGHKFTWCSNKIGSARILERLDRCLLALQFTAIEHLLRVASDHYPIMMEVFKSIC</sequence>
<reference evidence="1 2" key="1">
    <citation type="journal article" date="2016" name="Sci. Rep.">
        <title>The Dendrobium catenatum Lindl. genome sequence provides insights into polysaccharide synthase, floral development and adaptive evolution.</title>
        <authorList>
            <person name="Zhang G.Q."/>
            <person name="Xu Q."/>
            <person name="Bian C."/>
            <person name="Tsai W.C."/>
            <person name="Yeh C.M."/>
            <person name="Liu K.W."/>
            <person name="Yoshida K."/>
            <person name="Zhang L.S."/>
            <person name="Chang S.B."/>
            <person name="Chen F."/>
            <person name="Shi Y."/>
            <person name="Su Y.Y."/>
            <person name="Zhang Y.Q."/>
            <person name="Chen L.J."/>
            <person name="Yin Y."/>
            <person name="Lin M."/>
            <person name="Huang H."/>
            <person name="Deng H."/>
            <person name="Wang Z.W."/>
            <person name="Zhu S.L."/>
            <person name="Zhao X."/>
            <person name="Deng C."/>
            <person name="Niu S.C."/>
            <person name="Huang J."/>
            <person name="Wang M."/>
            <person name="Liu G.H."/>
            <person name="Yang H.J."/>
            <person name="Xiao X.J."/>
            <person name="Hsiao Y.Y."/>
            <person name="Wu W.L."/>
            <person name="Chen Y.Y."/>
            <person name="Mitsuda N."/>
            <person name="Ohme-Takagi M."/>
            <person name="Luo Y.B."/>
            <person name="Van de Peer Y."/>
            <person name="Liu Z.J."/>
        </authorList>
    </citation>
    <scope>NUCLEOTIDE SEQUENCE [LARGE SCALE GENOMIC DNA]</scope>
    <source>
        <tissue evidence="1">The whole plant</tissue>
    </source>
</reference>
<name>A0A2I0VLY0_9ASPA</name>
<accession>A0A2I0VLY0</accession>
<keyword evidence="2" id="KW-1185">Reference proteome</keyword>
<protein>
    <recommendedName>
        <fullName evidence="3">Endonuclease/exonuclease/phosphatase domain-containing protein</fullName>
    </recommendedName>
</protein>
<dbReference type="Gene3D" id="3.60.10.10">
    <property type="entry name" value="Endonuclease/exonuclease/phosphatase"/>
    <property type="match status" value="1"/>
</dbReference>
<proteinExistence type="predicted"/>
<dbReference type="Proteomes" id="UP000233837">
    <property type="component" value="Unassembled WGS sequence"/>
</dbReference>
<dbReference type="EMBL" id="KZ503419">
    <property type="protein sequence ID" value="PKU64428.1"/>
    <property type="molecule type" value="Genomic_DNA"/>
</dbReference>
<organism evidence="1 2">
    <name type="scientific">Dendrobium catenatum</name>
    <dbReference type="NCBI Taxonomy" id="906689"/>
    <lineage>
        <taxon>Eukaryota</taxon>
        <taxon>Viridiplantae</taxon>
        <taxon>Streptophyta</taxon>
        <taxon>Embryophyta</taxon>
        <taxon>Tracheophyta</taxon>
        <taxon>Spermatophyta</taxon>
        <taxon>Magnoliopsida</taxon>
        <taxon>Liliopsida</taxon>
        <taxon>Asparagales</taxon>
        <taxon>Orchidaceae</taxon>
        <taxon>Epidendroideae</taxon>
        <taxon>Malaxideae</taxon>
        <taxon>Dendrobiinae</taxon>
        <taxon>Dendrobium</taxon>
    </lineage>
</organism>